<dbReference type="Proteomes" id="UP000276133">
    <property type="component" value="Unassembled WGS sequence"/>
</dbReference>
<name>A0A3M7QCF8_BRAPC</name>
<proteinExistence type="predicted"/>
<keyword evidence="3" id="KW-1185">Reference proteome</keyword>
<dbReference type="PROSITE" id="PS51212">
    <property type="entry name" value="WSC"/>
    <property type="match status" value="1"/>
</dbReference>
<comment type="caution">
    <text evidence="2">The sequence shown here is derived from an EMBL/GenBank/DDBJ whole genome shotgun (WGS) entry which is preliminary data.</text>
</comment>
<dbReference type="InterPro" id="IPR002889">
    <property type="entry name" value="WSC_carb-bd"/>
</dbReference>
<sequence length="169" mass="19454">MLSIIRFYFGSHGVSNFNSLNEVENQWWYKGCISCNILQNILKSVHIKVLILQNQYTGGTKDPQYNISKFFFSKNKQSAEFLGCYAIGDKYFSYAQGFLYNADMSISSCLEFCHKFAFMWLKKGVECTCSDSLDELRHIDDKACNLKCNDYQSCGASQEGVFMYLVLLF</sequence>
<dbReference type="Pfam" id="PF01822">
    <property type="entry name" value="WSC"/>
    <property type="match status" value="1"/>
</dbReference>
<feature type="domain" description="WSC" evidence="1">
    <location>
        <begin position="78"/>
        <end position="167"/>
    </location>
</feature>
<protein>
    <recommendedName>
        <fullName evidence="1">WSC domain-containing protein</fullName>
    </recommendedName>
</protein>
<evidence type="ECO:0000313" key="2">
    <source>
        <dbReference type="EMBL" id="RNA08681.1"/>
    </source>
</evidence>
<reference evidence="2 3" key="1">
    <citation type="journal article" date="2018" name="Sci. Rep.">
        <title>Genomic signatures of local adaptation to the degree of environmental predictability in rotifers.</title>
        <authorList>
            <person name="Franch-Gras L."/>
            <person name="Hahn C."/>
            <person name="Garcia-Roger E.M."/>
            <person name="Carmona M.J."/>
            <person name="Serra M."/>
            <person name="Gomez A."/>
        </authorList>
    </citation>
    <scope>NUCLEOTIDE SEQUENCE [LARGE SCALE GENOMIC DNA]</scope>
    <source>
        <strain evidence="2">HYR1</strain>
    </source>
</reference>
<accession>A0A3M7QCF8</accession>
<dbReference type="EMBL" id="REGN01006661">
    <property type="protein sequence ID" value="RNA08681.1"/>
    <property type="molecule type" value="Genomic_DNA"/>
</dbReference>
<evidence type="ECO:0000313" key="3">
    <source>
        <dbReference type="Proteomes" id="UP000276133"/>
    </source>
</evidence>
<evidence type="ECO:0000259" key="1">
    <source>
        <dbReference type="PROSITE" id="PS51212"/>
    </source>
</evidence>
<dbReference type="OrthoDB" id="10483621at2759"/>
<gene>
    <name evidence="2" type="ORF">BpHYR1_004229</name>
</gene>
<dbReference type="AlphaFoldDB" id="A0A3M7QCF8"/>
<organism evidence="2 3">
    <name type="scientific">Brachionus plicatilis</name>
    <name type="common">Marine rotifer</name>
    <name type="synonym">Brachionus muelleri</name>
    <dbReference type="NCBI Taxonomy" id="10195"/>
    <lineage>
        <taxon>Eukaryota</taxon>
        <taxon>Metazoa</taxon>
        <taxon>Spiralia</taxon>
        <taxon>Gnathifera</taxon>
        <taxon>Rotifera</taxon>
        <taxon>Eurotatoria</taxon>
        <taxon>Monogononta</taxon>
        <taxon>Pseudotrocha</taxon>
        <taxon>Ploima</taxon>
        <taxon>Brachionidae</taxon>
        <taxon>Brachionus</taxon>
    </lineage>
</organism>